<dbReference type="PANTHER" id="PTHR34210">
    <property type="entry name" value="OS01G0252900 PROTEIN"/>
    <property type="match status" value="1"/>
</dbReference>
<name>A0A5P1ES16_ASPOF</name>
<evidence type="ECO:0000313" key="3">
    <source>
        <dbReference type="Proteomes" id="UP000243459"/>
    </source>
</evidence>
<organism evidence="2 3">
    <name type="scientific">Asparagus officinalis</name>
    <name type="common">Garden asparagus</name>
    <dbReference type="NCBI Taxonomy" id="4686"/>
    <lineage>
        <taxon>Eukaryota</taxon>
        <taxon>Viridiplantae</taxon>
        <taxon>Streptophyta</taxon>
        <taxon>Embryophyta</taxon>
        <taxon>Tracheophyta</taxon>
        <taxon>Spermatophyta</taxon>
        <taxon>Magnoliopsida</taxon>
        <taxon>Liliopsida</taxon>
        <taxon>Asparagales</taxon>
        <taxon>Asparagaceae</taxon>
        <taxon>Asparagoideae</taxon>
        <taxon>Asparagus</taxon>
    </lineage>
</organism>
<feature type="compositionally biased region" description="Basic and acidic residues" evidence="1">
    <location>
        <begin position="94"/>
        <end position="116"/>
    </location>
</feature>
<keyword evidence="3" id="KW-1185">Reference proteome</keyword>
<proteinExistence type="predicted"/>
<dbReference type="OrthoDB" id="1899623at2759"/>
<dbReference type="OMA" id="MRRQGHY"/>
<sequence length="279" mass="31438">MRRPGQYGDSAINQMVAAQMQHAQAQRNSGMGHYPGRADSVQADEGHQYMSSKAEGQWQWDRDGVKGSNVPSSHMYKEGQGREVPRSSYQGQRPDPELGLEKQGNKDPRTQARQDDMEVGYEDNILPQTFEGLEQKFIQDIMKLTKEHQDAEDIENARHRERLSEINIQYQEKLLAVRARQATRREELLRKESESRHQQYQSHVNSYQNLAGPSDAHGFGSSANHAAALSDAHRAYAAAGNFEPYGERAEFGGGLRGRGYEPRGRYPGGRAYNSGGRNF</sequence>
<evidence type="ECO:0000256" key="1">
    <source>
        <dbReference type="SAM" id="MobiDB-lite"/>
    </source>
</evidence>
<dbReference type="PANTHER" id="PTHR34210:SF1">
    <property type="entry name" value="OS03G0274700 PROTEIN"/>
    <property type="match status" value="1"/>
</dbReference>
<feature type="region of interest" description="Disordered" evidence="1">
    <location>
        <begin position="247"/>
        <end position="279"/>
    </location>
</feature>
<dbReference type="Proteomes" id="UP000243459">
    <property type="component" value="Chromosome 5"/>
</dbReference>
<reference evidence="3" key="1">
    <citation type="journal article" date="2017" name="Nat. Commun.">
        <title>The asparagus genome sheds light on the origin and evolution of a young Y chromosome.</title>
        <authorList>
            <person name="Harkess A."/>
            <person name="Zhou J."/>
            <person name="Xu C."/>
            <person name="Bowers J.E."/>
            <person name="Van der Hulst R."/>
            <person name="Ayyampalayam S."/>
            <person name="Mercati F."/>
            <person name="Riccardi P."/>
            <person name="McKain M.R."/>
            <person name="Kakrana A."/>
            <person name="Tang H."/>
            <person name="Ray J."/>
            <person name="Groenendijk J."/>
            <person name="Arikit S."/>
            <person name="Mathioni S.M."/>
            <person name="Nakano M."/>
            <person name="Shan H."/>
            <person name="Telgmann-Rauber A."/>
            <person name="Kanno A."/>
            <person name="Yue Z."/>
            <person name="Chen H."/>
            <person name="Li W."/>
            <person name="Chen Y."/>
            <person name="Xu X."/>
            <person name="Zhang Y."/>
            <person name="Luo S."/>
            <person name="Chen H."/>
            <person name="Gao J."/>
            <person name="Mao Z."/>
            <person name="Pires J.C."/>
            <person name="Luo M."/>
            <person name="Kudrna D."/>
            <person name="Wing R.A."/>
            <person name="Meyers B.C."/>
            <person name="Yi K."/>
            <person name="Kong H."/>
            <person name="Lavrijsen P."/>
            <person name="Sunseri F."/>
            <person name="Falavigna A."/>
            <person name="Ye Y."/>
            <person name="Leebens-Mack J.H."/>
            <person name="Chen G."/>
        </authorList>
    </citation>
    <scope>NUCLEOTIDE SEQUENCE [LARGE SCALE GENOMIC DNA]</scope>
    <source>
        <strain evidence="3">cv. DH0086</strain>
    </source>
</reference>
<accession>A0A5P1ES16</accession>
<evidence type="ECO:0000313" key="2">
    <source>
        <dbReference type="EMBL" id="ONK68835.1"/>
    </source>
</evidence>
<feature type="compositionally biased region" description="Basic and acidic residues" evidence="1">
    <location>
        <begin position="75"/>
        <end position="85"/>
    </location>
</feature>
<dbReference type="Gramene" id="ONK68835">
    <property type="protein sequence ID" value="ONK68835"/>
    <property type="gene ID" value="A4U43_C05F16510"/>
</dbReference>
<protein>
    <submittedName>
        <fullName evidence="2">Uncharacterized protein</fullName>
    </submittedName>
</protein>
<gene>
    <name evidence="2" type="ORF">A4U43_C05F16510</name>
</gene>
<dbReference type="AlphaFoldDB" id="A0A5P1ES16"/>
<dbReference type="EMBL" id="CM007385">
    <property type="protein sequence ID" value="ONK68835.1"/>
    <property type="molecule type" value="Genomic_DNA"/>
</dbReference>
<feature type="region of interest" description="Disordered" evidence="1">
    <location>
        <begin position="18"/>
        <end position="118"/>
    </location>
</feature>